<evidence type="ECO:0000313" key="11">
    <source>
        <dbReference type="Proteomes" id="UP001138672"/>
    </source>
</evidence>
<evidence type="ECO:0000256" key="4">
    <source>
        <dbReference type="ARBA" id="ARBA00022729"/>
    </source>
</evidence>
<evidence type="ECO:0000256" key="1">
    <source>
        <dbReference type="ARBA" id="ARBA00004196"/>
    </source>
</evidence>
<dbReference type="Proteomes" id="UP001231587">
    <property type="component" value="Unassembled WGS sequence"/>
</dbReference>
<evidence type="ECO:0000259" key="8">
    <source>
        <dbReference type="PROSITE" id="PS51007"/>
    </source>
</evidence>
<keyword evidence="3 7" id="KW-0479">Metal-binding</keyword>
<dbReference type="GO" id="GO:0004130">
    <property type="term" value="F:cytochrome-c peroxidase activity"/>
    <property type="evidence" value="ECO:0007669"/>
    <property type="project" value="UniProtKB-EC"/>
</dbReference>
<evidence type="ECO:0000256" key="7">
    <source>
        <dbReference type="PROSITE-ProRule" id="PRU00433"/>
    </source>
</evidence>
<keyword evidence="12" id="KW-1185">Reference proteome</keyword>
<keyword evidence="6 7" id="KW-0408">Iron</keyword>
<dbReference type="GO" id="GO:0046872">
    <property type="term" value="F:metal ion binding"/>
    <property type="evidence" value="ECO:0007669"/>
    <property type="project" value="UniProtKB-KW"/>
</dbReference>
<organism evidence="9 11">
    <name type="scientific">Formosa algae</name>
    <dbReference type="NCBI Taxonomy" id="225843"/>
    <lineage>
        <taxon>Bacteria</taxon>
        <taxon>Pseudomonadati</taxon>
        <taxon>Bacteroidota</taxon>
        <taxon>Flavobacteriia</taxon>
        <taxon>Flavobacteriales</taxon>
        <taxon>Flavobacteriaceae</taxon>
        <taxon>Formosa</taxon>
    </lineage>
</organism>
<evidence type="ECO:0000313" key="9">
    <source>
        <dbReference type="EMBL" id="MBP1838806.1"/>
    </source>
</evidence>
<dbReference type="InterPro" id="IPR038352">
    <property type="entry name" value="Imelysin_sf"/>
</dbReference>
<proteinExistence type="predicted"/>
<dbReference type="GO" id="GO:0030313">
    <property type="term" value="C:cell envelope"/>
    <property type="evidence" value="ECO:0007669"/>
    <property type="project" value="UniProtKB-SubCell"/>
</dbReference>
<dbReference type="PANTHER" id="PTHR30600:SF10">
    <property type="entry name" value="BLL6722 PROTEIN"/>
    <property type="match status" value="1"/>
</dbReference>
<evidence type="ECO:0000256" key="2">
    <source>
        <dbReference type="ARBA" id="ARBA00022617"/>
    </source>
</evidence>
<dbReference type="EMBL" id="JAUSUU010000001">
    <property type="protein sequence ID" value="MDQ0333583.1"/>
    <property type="molecule type" value="Genomic_DNA"/>
</dbReference>
<dbReference type="Proteomes" id="UP001138672">
    <property type="component" value="Unassembled WGS sequence"/>
</dbReference>
<comment type="subcellular location">
    <subcellularLocation>
        <location evidence="1">Cell envelope</location>
    </subcellularLocation>
</comment>
<keyword evidence="2 7" id="KW-0349">Heme</keyword>
<name>A0A9X0YKW6_9FLAO</name>
<dbReference type="GO" id="GO:0020037">
    <property type="term" value="F:heme binding"/>
    <property type="evidence" value="ECO:0007669"/>
    <property type="project" value="InterPro"/>
</dbReference>
<feature type="domain" description="Cytochrome c" evidence="8">
    <location>
        <begin position="454"/>
        <end position="596"/>
    </location>
</feature>
<evidence type="ECO:0000313" key="10">
    <source>
        <dbReference type="EMBL" id="MDQ0333583.1"/>
    </source>
</evidence>
<dbReference type="Pfam" id="PF03150">
    <property type="entry name" value="CCP_MauG"/>
    <property type="match status" value="1"/>
</dbReference>
<keyword evidence="4" id="KW-0732">Signal</keyword>
<dbReference type="InterPro" id="IPR009056">
    <property type="entry name" value="Cyt_c-like_dom"/>
</dbReference>
<dbReference type="EC" id="1.11.1.5" evidence="9"/>
<evidence type="ECO:0000256" key="5">
    <source>
        <dbReference type="ARBA" id="ARBA00023002"/>
    </source>
</evidence>
<accession>A0A9X0YKW6</accession>
<feature type="domain" description="Cytochrome c" evidence="8">
    <location>
        <begin position="307"/>
        <end position="435"/>
    </location>
</feature>
<gene>
    <name evidence="9" type="ORF">J2Z56_000712</name>
    <name evidence="10" type="ORF">J2Z57_000005</name>
</gene>
<protein>
    <submittedName>
        <fullName evidence="9">Cytochrome c peroxidase</fullName>
        <ecNumber evidence="9">1.11.1.5</ecNumber>
    </submittedName>
</protein>
<dbReference type="InterPro" id="IPR036909">
    <property type="entry name" value="Cyt_c-like_dom_sf"/>
</dbReference>
<dbReference type="GO" id="GO:0009055">
    <property type="term" value="F:electron transfer activity"/>
    <property type="evidence" value="ECO:0007669"/>
    <property type="project" value="InterPro"/>
</dbReference>
<dbReference type="RefSeq" id="WP_069727836.1">
    <property type="nucleotide sequence ID" value="NZ_JAGGJQ010000002.1"/>
</dbReference>
<sequence length="605" mass="68899">MNNILFMKAKTYTLGICLLLFMLTGCKEQPKTVNQQLSTNEQIQELYKSEIEQSIQALDSMSVLNATSDKIEAYKKARQHFKTIEPVLAFVDQNNYKSLNAPNILQVLEEDATDIKIRNPFGFQVIEELLHEEPLDTILLHQTINITRSRLSLIQANTAIELKDYHIIWLLRNQVVRIATTGITGFDSPVLGQSLTESQYTYKTLLTLVDLFKDEFSSETVYNDLKASFETAIEVLNHDFDSFDRFNFIQNHTDQQLKLLIKTQNDWQVTFPFEMAIANTAESLFGAKTLNVSFFTDYKNDTINLNAKAQLGKELFNDKLLSRNKTMACASCHISDLAFTDGRKTFDERQQRNSPTLTYAAYQQSFFMDGRAGSLEGQVVGVAENHDEFNLPMDSLVNRVMKHPEYKTLMTSLYTNKRIEYNIRHAIASYVRTLSSFDSKFDNNINGVEHTLTQAEKDGFNLFMGKAVCATCHFPPLFNGTVPPNFTDTEVELLGTPAENDTINATISDDLGRYDVFNTKEREHFFKTPTVRNIEKTAPYMHNGVYNTLEEVVDFYNRGGGKGIGIQEEYQTLPFDSLNLTTEEQANLVAFMKTLTDADFSTKND</sequence>
<evidence type="ECO:0000256" key="6">
    <source>
        <dbReference type="ARBA" id="ARBA00023004"/>
    </source>
</evidence>
<evidence type="ECO:0000256" key="3">
    <source>
        <dbReference type="ARBA" id="ARBA00022723"/>
    </source>
</evidence>
<dbReference type="PANTHER" id="PTHR30600">
    <property type="entry name" value="CYTOCHROME C PEROXIDASE-RELATED"/>
    <property type="match status" value="1"/>
</dbReference>
<dbReference type="Gene3D" id="1.10.760.10">
    <property type="entry name" value="Cytochrome c-like domain"/>
    <property type="match status" value="2"/>
</dbReference>
<dbReference type="InterPro" id="IPR004852">
    <property type="entry name" value="Di-haem_cyt_c_peroxidsae"/>
</dbReference>
<keyword evidence="9" id="KW-0575">Peroxidase</keyword>
<keyword evidence="5 9" id="KW-0560">Oxidoreductase</keyword>
<dbReference type="Gene3D" id="1.20.1420.20">
    <property type="entry name" value="M75 peptidase, HXXE motif"/>
    <property type="match status" value="1"/>
</dbReference>
<comment type="caution">
    <text evidence="9">The sequence shown here is derived from an EMBL/GenBank/DDBJ whole genome shotgun (WGS) entry which is preliminary data.</text>
</comment>
<evidence type="ECO:0000313" key="12">
    <source>
        <dbReference type="Proteomes" id="UP001231587"/>
    </source>
</evidence>
<dbReference type="PROSITE" id="PS51007">
    <property type="entry name" value="CYTC"/>
    <property type="match status" value="2"/>
</dbReference>
<reference evidence="9" key="1">
    <citation type="submission" date="2021-03" db="EMBL/GenBank/DDBJ databases">
        <title>Genomic Encyclopedia of Type Strains, Phase IV (KMG-IV): sequencing the most valuable type-strain genomes for metagenomic binning, comparative biology and taxonomic classification.</title>
        <authorList>
            <person name="Goeker M."/>
        </authorList>
    </citation>
    <scope>NUCLEOTIDE SEQUENCE</scope>
    <source>
        <strain evidence="9">DSM 15523</strain>
        <strain evidence="10 12">DSM 16476</strain>
    </source>
</reference>
<dbReference type="EMBL" id="JAGGJQ010000002">
    <property type="protein sequence ID" value="MBP1838806.1"/>
    <property type="molecule type" value="Genomic_DNA"/>
</dbReference>
<dbReference type="SUPFAM" id="SSF46626">
    <property type="entry name" value="Cytochrome c"/>
    <property type="match status" value="2"/>
</dbReference>
<dbReference type="AlphaFoldDB" id="A0A9X0YKW6"/>
<dbReference type="InterPro" id="IPR051395">
    <property type="entry name" value="Cytochrome_c_Peroxidase/MauG"/>
</dbReference>